<evidence type="ECO:0000313" key="6">
    <source>
        <dbReference type="WBParaSite" id="NBR_0000728201-mRNA-1"/>
    </source>
</evidence>
<name>A0A0N4XWK2_NIPBR</name>
<dbReference type="InterPro" id="IPR002068">
    <property type="entry name" value="A-crystallin/Hsp20_dom"/>
</dbReference>
<evidence type="ECO:0000256" key="1">
    <source>
        <dbReference type="PROSITE-ProRule" id="PRU00285"/>
    </source>
</evidence>
<protein>
    <submittedName>
        <fullName evidence="6">SHSP domain-containing protein</fullName>
    </submittedName>
</protein>
<dbReference type="InterPro" id="IPR008978">
    <property type="entry name" value="HSP20-like_chaperone"/>
</dbReference>
<dbReference type="STRING" id="27835.A0A0N4XWK2"/>
<sequence length="221" mass="25314">MSIPLEVSKDCKWDWPLQSHDEFVQIIDDATHFEVDLDAKLFTPKEIEVKTVGELLEIHMDHVARGDDPYNVLQASERGEPENTEEQSAGQWRSSYQRDERIALYGTSSYPDMSVHVEIDKDCRWDWPLQGNDDFIRVKEDNTHFEVDLDAKQFAANEIQVKSIGDLIEIHMDHVPRGNDSFTICRSITRCYKLPNGVDPKTLTSKLQSNGVLHITGQKTA</sequence>
<dbReference type="GO" id="GO:0009408">
    <property type="term" value="P:response to heat"/>
    <property type="evidence" value="ECO:0007669"/>
    <property type="project" value="TreeGrafter"/>
</dbReference>
<comment type="similarity">
    <text evidence="1 2">Belongs to the small heat shock protein (HSP20) family.</text>
</comment>
<dbReference type="PANTHER" id="PTHR45640">
    <property type="entry name" value="HEAT SHOCK PROTEIN HSP-12.2-RELATED"/>
    <property type="match status" value="1"/>
</dbReference>
<dbReference type="GO" id="GO:0005737">
    <property type="term" value="C:cytoplasm"/>
    <property type="evidence" value="ECO:0007669"/>
    <property type="project" value="TreeGrafter"/>
</dbReference>
<organism evidence="6">
    <name type="scientific">Nippostrongylus brasiliensis</name>
    <name type="common">Rat hookworm</name>
    <dbReference type="NCBI Taxonomy" id="27835"/>
    <lineage>
        <taxon>Eukaryota</taxon>
        <taxon>Metazoa</taxon>
        <taxon>Ecdysozoa</taxon>
        <taxon>Nematoda</taxon>
        <taxon>Chromadorea</taxon>
        <taxon>Rhabditida</taxon>
        <taxon>Rhabditina</taxon>
        <taxon>Rhabditomorpha</taxon>
        <taxon>Strongyloidea</taxon>
        <taxon>Heligmosomidae</taxon>
        <taxon>Nippostrongylus</taxon>
    </lineage>
</organism>
<dbReference type="Gene3D" id="2.60.40.790">
    <property type="match status" value="2"/>
</dbReference>
<accession>A0A0N4XWK2</accession>
<dbReference type="CDD" id="cd06526">
    <property type="entry name" value="metazoan_ACD"/>
    <property type="match status" value="1"/>
</dbReference>
<dbReference type="GO" id="GO:0042026">
    <property type="term" value="P:protein refolding"/>
    <property type="evidence" value="ECO:0007669"/>
    <property type="project" value="TreeGrafter"/>
</dbReference>
<keyword evidence="5" id="KW-1185">Reference proteome</keyword>
<dbReference type="Pfam" id="PF00011">
    <property type="entry name" value="HSP20"/>
    <property type="match status" value="1"/>
</dbReference>
<proteinExistence type="inferred from homology"/>
<evidence type="ECO:0000313" key="5">
    <source>
        <dbReference type="Proteomes" id="UP000271162"/>
    </source>
</evidence>
<dbReference type="PROSITE" id="PS01031">
    <property type="entry name" value="SHSP"/>
    <property type="match status" value="1"/>
</dbReference>
<dbReference type="PANTHER" id="PTHR45640:SF35">
    <property type="entry name" value="HEAT SHOCK PROTEIN HSP-12.2"/>
    <property type="match status" value="1"/>
</dbReference>
<dbReference type="PRINTS" id="PR00299">
    <property type="entry name" value="ACRYSTALLIN"/>
</dbReference>
<evidence type="ECO:0000256" key="2">
    <source>
        <dbReference type="RuleBase" id="RU003616"/>
    </source>
</evidence>
<dbReference type="InterPro" id="IPR001436">
    <property type="entry name" value="Alpha-crystallin/sHSP_animal"/>
</dbReference>
<dbReference type="WBParaSite" id="NBR_0000728201-mRNA-1">
    <property type="protein sequence ID" value="NBR_0000728201-mRNA-1"/>
    <property type="gene ID" value="NBR_0000728201"/>
</dbReference>
<evidence type="ECO:0000313" key="4">
    <source>
        <dbReference type="EMBL" id="VDL70872.1"/>
    </source>
</evidence>
<feature type="domain" description="SHSP" evidence="3">
    <location>
        <begin position="126"/>
        <end position="221"/>
    </location>
</feature>
<dbReference type="SUPFAM" id="SSF49764">
    <property type="entry name" value="HSP20-like chaperones"/>
    <property type="match status" value="1"/>
</dbReference>
<reference evidence="4 5" key="2">
    <citation type="submission" date="2018-11" db="EMBL/GenBank/DDBJ databases">
        <authorList>
            <consortium name="Pathogen Informatics"/>
        </authorList>
    </citation>
    <scope>NUCLEOTIDE SEQUENCE [LARGE SCALE GENOMIC DNA]</scope>
</reference>
<dbReference type="AlphaFoldDB" id="A0A0N4XWK2"/>
<dbReference type="Proteomes" id="UP000271162">
    <property type="component" value="Unassembled WGS sequence"/>
</dbReference>
<evidence type="ECO:0000259" key="3">
    <source>
        <dbReference type="PROSITE" id="PS01031"/>
    </source>
</evidence>
<dbReference type="GO" id="GO:0005634">
    <property type="term" value="C:nucleus"/>
    <property type="evidence" value="ECO:0007669"/>
    <property type="project" value="TreeGrafter"/>
</dbReference>
<dbReference type="GO" id="GO:0051082">
    <property type="term" value="F:unfolded protein binding"/>
    <property type="evidence" value="ECO:0007669"/>
    <property type="project" value="TreeGrafter"/>
</dbReference>
<reference evidence="6" key="1">
    <citation type="submission" date="2017-02" db="UniProtKB">
        <authorList>
            <consortium name="WormBaseParasite"/>
        </authorList>
    </citation>
    <scope>IDENTIFICATION</scope>
</reference>
<gene>
    <name evidence="4" type="ORF">NBR_LOCUS7283</name>
</gene>
<dbReference type="EMBL" id="UYSL01019876">
    <property type="protein sequence ID" value="VDL70872.1"/>
    <property type="molecule type" value="Genomic_DNA"/>
</dbReference>